<dbReference type="EMBL" id="JXTH01000017">
    <property type="protein sequence ID" value="KIQ94712.1"/>
    <property type="molecule type" value="Genomic_DNA"/>
</dbReference>
<dbReference type="EC" id="3.2.1.4" evidence="3"/>
<reference evidence="3 4" key="1">
    <citation type="submission" date="2015-01" db="EMBL/GenBank/DDBJ databases">
        <title>Draft genome of Anoxybacillus thermarum strain AF/04.</title>
        <authorList>
            <person name="Poli A."/>
            <person name="Nicolaus B."/>
            <person name="Chan K.-G."/>
            <person name="Kahar U.M."/>
            <person name="Yaakob A.S."/>
            <person name="Chan C.S."/>
            <person name="Goh K.M."/>
        </authorList>
    </citation>
    <scope>NUCLEOTIDE SEQUENCE [LARGE SCALE GENOMIC DNA]</scope>
    <source>
        <strain evidence="3 4">AF/04</strain>
    </source>
</reference>
<evidence type="ECO:0000313" key="3">
    <source>
        <dbReference type="EMBL" id="KIQ94712.1"/>
    </source>
</evidence>
<dbReference type="Proteomes" id="UP000032102">
    <property type="component" value="Unassembled WGS sequence"/>
</dbReference>
<name>A0A0D0RSR3_9BACL</name>
<comment type="caution">
    <text evidence="3">The sequence shown here is derived from an EMBL/GenBank/DDBJ whole genome shotgun (WGS) entry which is preliminary data.</text>
</comment>
<dbReference type="InterPro" id="IPR001119">
    <property type="entry name" value="SLH_dom"/>
</dbReference>
<dbReference type="AlphaFoldDB" id="A0A0D0RSR3"/>
<dbReference type="PROSITE" id="PS51272">
    <property type="entry name" value="SLH"/>
    <property type="match status" value="3"/>
</dbReference>
<feature type="coiled-coil region" evidence="1">
    <location>
        <begin position="39"/>
        <end position="66"/>
    </location>
</feature>
<dbReference type="PROSITE" id="PS51257">
    <property type="entry name" value="PROKAR_LIPOPROTEIN"/>
    <property type="match status" value="1"/>
</dbReference>
<evidence type="ECO:0000256" key="1">
    <source>
        <dbReference type="SAM" id="Coils"/>
    </source>
</evidence>
<feature type="domain" description="SLH" evidence="2">
    <location>
        <begin position="193"/>
        <end position="245"/>
    </location>
</feature>
<evidence type="ECO:0000313" key="4">
    <source>
        <dbReference type="Proteomes" id="UP000032102"/>
    </source>
</evidence>
<dbReference type="GO" id="GO:0008810">
    <property type="term" value="F:cellulase activity"/>
    <property type="evidence" value="ECO:0007669"/>
    <property type="project" value="UniProtKB-EC"/>
</dbReference>
<keyword evidence="4" id="KW-1185">Reference proteome</keyword>
<keyword evidence="1" id="KW-0175">Coiled coil</keyword>
<evidence type="ECO:0000259" key="2">
    <source>
        <dbReference type="PROSITE" id="PS51272"/>
    </source>
</evidence>
<gene>
    <name evidence="3" type="ORF">LH47_01180</name>
</gene>
<dbReference type="InterPro" id="IPR051465">
    <property type="entry name" value="Cell_Envelope_Struct_Comp"/>
</dbReference>
<proteinExistence type="predicted"/>
<sequence>MKRWIVFISLLFLAACEQEYAGASEEQEIATAPWTEQQLADTNSRMNQIDDKMKQLEQELAKIKVAADSPQVFKDVPIDHWAYVHVVRLYRQNIVGGVGAGLFAPNQAITRAQAATMLVRAFQLPLSNKPSIFADVPNSHPFAREIMTAYEAGFVGGYPNNRFAPQESMKRKHMAMIIQRAFRLQATSAPYAGYKDVTNGTEGALEIRIISQHGIAEGNNGLFYPEQSTTRAHFATFMDRALQKK</sequence>
<keyword evidence="3" id="KW-0378">Hydrolase</keyword>
<dbReference type="PANTHER" id="PTHR43308">
    <property type="entry name" value="OUTER MEMBRANE PROTEIN ALPHA-RELATED"/>
    <property type="match status" value="1"/>
</dbReference>
<accession>A0A0D0RSR3</accession>
<dbReference type="Pfam" id="PF00395">
    <property type="entry name" value="SLH"/>
    <property type="match status" value="3"/>
</dbReference>
<feature type="domain" description="SLH" evidence="2">
    <location>
        <begin position="133"/>
        <end position="192"/>
    </location>
</feature>
<organism evidence="3 4">
    <name type="scientific">Anoxybacillus thermarum</name>
    <dbReference type="NCBI Taxonomy" id="404937"/>
    <lineage>
        <taxon>Bacteria</taxon>
        <taxon>Bacillati</taxon>
        <taxon>Bacillota</taxon>
        <taxon>Bacilli</taxon>
        <taxon>Bacillales</taxon>
        <taxon>Anoxybacillaceae</taxon>
        <taxon>Anoxybacillus</taxon>
    </lineage>
</organism>
<protein>
    <submittedName>
        <fullName evidence="3">Endoglucanase</fullName>
        <ecNumber evidence="3">3.2.1.4</ecNumber>
    </submittedName>
</protein>
<dbReference type="RefSeq" id="WP_084221261.1">
    <property type="nucleotide sequence ID" value="NZ_JXTH01000017.1"/>
</dbReference>
<feature type="domain" description="SLH" evidence="2">
    <location>
        <begin position="69"/>
        <end position="132"/>
    </location>
</feature>
<dbReference type="PATRIC" id="fig|404937.3.peg.1229"/>
<keyword evidence="3" id="KW-0326">Glycosidase</keyword>
<dbReference type="PANTHER" id="PTHR43308:SF5">
    <property type="entry name" value="S-LAYER PROTEIN _ PEPTIDOGLYCAN ENDO-BETA-N-ACETYLGLUCOSAMINIDASE"/>
    <property type="match status" value="1"/>
</dbReference>